<dbReference type="AlphaFoldDB" id="A0A6J4VMW4"/>
<sequence length="45" mass="4920">MVRMGLRSCTSPGTRDGVTIPRVPHDGCSFFSQGVRRVVNREGEA</sequence>
<organism evidence="2">
    <name type="scientific">uncultured Thermomicrobiales bacterium</name>
    <dbReference type="NCBI Taxonomy" id="1645740"/>
    <lineage>
        <taxon>Bacteria</taxon>
        <taxon>Pseudomonadati</taxon>
        <taxon>Thermomicrobiota</taxon>
        <taxon>Thermomicrobia</taxon>
        <taxon>Thermomicrobiales</taxon>
        <taxon>environmental samples</taxon>
    </lineage>
</organism>
<evidence type="ECO:0000256" key="1">
    <source>
        <dbReference type="SAM" id="MobiDB-lite"/>
    </source>
</evidence>
<proteinExistence type="predicted"/>
<evidence type="ECO:0000313" key="2">
    <source>
        <dbReference type="EMBL" id="CAA9583502.1"/>
    </source>
</evidence>
<feature type="region of interest" description="Disordered" evidence="1">
    <location>
        <begin position="1"/>
        <end position="20"/>
    </location>
</feature>
<accession>A0A6J4VMW4</accession>
<dbReference type="EMBL" id="CADCWN010000271">
    <property type="protein sequence ID" value="CAA9583502.1"/>
    <property type="molecule type" value="Genomic_DNA"/>
</dbReference>
<reference evidence="2" key="1">
    <citation type="submission" date="2020-02" db="EMBL/GenBank/DDBJ databases">
        <authorList>
            <person name="Meier V. D."/>
        </authorList>
    </citation>
    <scope>NUCLEOTIDE SEQUENCE</scope>
    <source>
        <strain evidence="2">AVDCRST_MAG18</strain>
    </source>
</reference>
<name>A0A6J4VMW4_9BACT</name>
<gene>
    <name evidence="2" type="ORF">AVDCRST_MAG18-3480</name>
</gene>
<protein>
    <submittedName>
        <fullName evidence="2">Uncharacterized protein</fullName>
    </submittedName>
</protein>